<dbReference type="InterPro" id="IPR004995">
    <property type="entry name" value="Spore_Ger"/>
</dbReference>
<feature type="transmembrane region" description="Helical" evidence="3">
    <location>
        <begin position="291"/>
        <end position="310"/>
    </location>
</feature>
<dbReference type="PIRSF" id="PIRSF005690">
    <property type="entry name" value="GerBA"/>
    <property type="match status" value="1"/>
</dbReference>
<gene>
    <name evidence="4" type="ORF">ERS852502_01961</name>
</gene>
<comment type="similarity">
    <text evidence="1">Belongs to the GerABKA family.</text>
</comment>
<evidence type="ECO:0000256" key="3">
    <source>
        <dbReference type="SAM" id="Phobius"/>
    </source>
</evidence>
<dbReference type="GO" id="GO:0009847">
    <property type="term" value="P:spore germination"/>
    <property type="evidence" value="ECO:0007669"/>
    <property type="project" value="InterPro"/>
</dbReference>
<name>A0A174ZQB7_9FIRM</name>
<dbReference type="OrthoDB" id="9772630at2"/>
<keyword evidence="3" id="KW-0812">Transmembrane</keyword>
<evidence type="ECO:0000256" key="2">
    <source>
        <dbReference type="ARBA" id="ARBA00023136"/>
    </source>
</evidence>
<dbReference type="Proteomes" id="UP000078383">
    <property type="component" value="Unassembled WGS sequence"/>
</dbReference>
<dbReference type="PANTHER" id="PTHR22550:SF9">
    <property type="entry name" value="STAGE V SPORULATION PROTEIN AF"/>
    <property type="match status" value="1"/>
</dbReference>
<dbReference type="RefSeq" id="WP_055172728.1">
    <property type="nucleotide sequence ID" value="NZ_CZBX01000008.1"/>
</dbReference>
<evidence type="ECO:0000313" key="4">
    <source>
        <dbReference type="EMBL" id="CUQ89374.1"/>
    </source>
</evidence>
<organism evidence="4 5">
    <name type="scientific">[Ruminococcus] torques</name>
    <dbReference type="NCBI Taxonomy" id="33039"/>
    <lineage>
        <taxon>Bacteria</taxon>
        <taxon>Bacillati</taxon>
        <taxon>Bacillota</taxon>
        <taxon>Clostridia</taxon>
        <taxon>Lachnospirales</taxon>
        <taxon>Lachnospiraceae</taxon>
        <taxon>Mediterraneibacter</taxon>
    </lineage>
</organism>
<dbReference type="EMBL" id="CZBX01000008">
    <property type="protein sequence ID" value="CUQ89374.1"/>
    <property type="molecule type" value="Genomic_DNA"/>
</dbReference>
<proteinExistence type="inferred from homology"/>
<reference evidence="4 5" key="1">
    <citation type="submission" date="2015-09" db="EMBL/GenBank/DDBJ databases">
        <authorList>
            <consortium name="Pathogen Informatics"/>
        </authorList>
    </citation>
    <scope>NUCLEOTIDE SEQUENCE [LARGE SCALE GENOMIC DNA]</scope>
    <source>
        <strain evidence="4 5">2789STDY5834889</strain>
    </source>
</reference>
<dbReference type="AlphaFoldDB" id="A0A174ZQB7"/>
<dbReference type="PANTHER" id="PTHR22550">
    <property type="entry name" value="SPORE GERMINATION PROTEIN"/>
    <property type="match status" value="1"/>
</dbReference>
<sequence>MIRKIKKEVGCSFKENIQYMDQTLPVEKSFDIIRREMEIGGKESVFYYIDGFIKDEAMLKIMDSFLSITAEDLPQDAETFSKQKIPYVEVDVLKCFDDILRNVLSGTAVFFVDGYDAALCMDCRSYPARGVDEPDKDKSLRGSRDGFVETIVFNTALMRRRIRDPHLIMEMTEAGQSSRTDIAVCYMSDRVDEELLNNIKSRIEKLEVDDLRMNQQSLAEALFKRKWFNPFPKFKFTERPDTAAACLLEGKVVILVDNSPSAMILPTSILDMIEEANDYYFPTLTGMYLKISRTLITIATVFFTPLYLLYMQNPQWLPGVFSFVMVRDQINLPLIWQFLLLELSIDGLRLAAMNTPTMLSTPLSVIAGIVMGEFSVESGWFNSEVMLYMAFVAVANYTQPNFELGYALKFMRLMLLVLTAVFNLYGFVTGCILVLCFLVFNKTLSGRNYLNVKIN</sequence>
<protein>
    <submittedName>
        <fullName evidence="4">Bacillus/Clostridium GerA spore germination protein</fullName>
    </submittedName>
</protein>
<dbReference type="Pfam" id="PF03323">
    <property type="entry name" value="GerA"/>
    <property type="match status" value="1"/>
</dbReference>
<feature type="transmembrane region" description="Helical" evidence="3">
    <location>
        <begin position="413"/>
        <end position="440"/>
    </location>
</feature>
<keyword evidence="3" id="KW-1133">Transmembrane helix</keyword>
<accession>A0A174ZQB7</accession>
<evidence type="ECO:0000313" key="5">
    <source>
        <dbReference type="Proteomes" id="UP000078383"/>
    </source>
</evidence>
<dbReference type="InterPro" id="IPR050768">
    <property type="entry name" value="UPF0353/GerABKA_families"/>
</dbReference>
<dbReference type="GO" id="GO:0016020">
    <property type="term" value="C:membrane"/>
    <property type="evidence" value="ECO:0007669"/>
    <property type="project" value="InterPro"/>
</dbReference>
<keyword evidence="2 3" id="KW-0472">Membrane</keyword>
<evidence type="ECO:0000256" key="1">
    <source>
        <dbReference type="ARBA" id="ARBA00005278"/>
    </source>
</evidence>